<proteinExistence type="predicted"/>
<protein>
    <submittedName>
        <fullName evidence="1">Uncharacterized protein</fullName>
    </submittedName>
</protein>
<dbReference type="Proteomes" id="UP000178404">
    <property type="component" value="Unassembled WGS sequence"/>
</dbReference>
<accession>A0A1G2TZC9</accession>
<organism evidence="1 2">
    <name type="scientific">Candidatus Zambryskibacteria bacterium RIFCSPLOWO2_01_FULL_35_19</name>
    <dbReference type="NCBI Taxonomy" id="1802757"/>
    <lineage>
        <taxon>Bacteria</taxon>
        <taxon>Candidatus Zambryskiibacteriota</taxon>
    </lineage>
</organism>
<comment type="caution">
    <text evidence="1">The sequence shown here is derived from an EMBL/GenBank/DDBJ whole genome shotgun (WGS) entry which is preliminary data.</text>
</comment>
<name>A0A1G2TZC9_9BACT</name>
<dbReference type="AlphaFoldDB" id="A0A1G2TZC9"/>
<dbReference type="EMBL" id="MHWA01000001">
    <property type="protein sequence ID" value="OHB02627.1"/>
    <property type="molecule type" value="Genomic_DNA"/>
</dbReference>
<sequence length="110" mass="13506">MFGNRFEKEFKMIEKALETEQGEKLFRKYITIYVEQVVDKYINDNKIENILREKLIEAGWTHFSLALKKYKERTDLMLQGKNDIFYFNSYFNWYIRQGILEYINLIKNKI</sequence>
<evidence type="ECO:0000313" key="1">
    <source>
        <dbReference type="EMBL" id="OHB02627.1"/>
    </source>
</evidence>
<gene>
    <name evidence="1" type="ORF">A3A90_01715</name>
</gene>
<reference evidence="1 2" key="1">
    <citation type="journal article" date="2016" name="Nat. Commun.">
        <title>Thousands of microbial genomes shed light on interconnected biogeochemical processes in an aquifer system.</title>
        <authorList>
            <person name="Anantharaman K."/>
            <person name="Brown C.T."/>
            <person name="Hug L.A."/>
            <person name="Sharon I."/>
            <person name="Castelle C.J."/>
            <person name="Probst A.J."/>
            <person name="Thomas B.C."/>
            <person name="Singh A."/>
            <person name="Wilkins M.J."/>
            <person name="Karaoz U."/>
            <person name="Brodie E.L."/>
            <person name="Williams K.H."/>
            <person name="Hubbard S.S."/>
            <person name="Banfield J.F."/>
        </authorList>
    </citation>
    <scope>NUCLEOTIDE SEQUENCE [LARGE SCALE GENOMIC DNA]</scope>
</reference>
<evidence type="ECO:0000313" key="2">
    <source>
        <dbReference type="Proteomes" id="UP000178404"/>
    </source>
</evidence>